<feature type="transmembrane region" description="Helical" evidence="8">
    <location>
        <begin position="29"/>
        <end position="49"/>
    </location>
</feature>
<comment type="similarity">
    <text evidence="8">Belongs to the insect chemoreceptor superfamily. Gustatory receptor (GR) family.</text>
</comment>
<feature type="transmembrane region" description="Helical" evidence="8">
    <location>
        <begin position="64"/>
        <end position="84"/>
    </location>
</feature>
<keyword evidence="9" id="KW-1185">Reference proteome</keyword>
<dbReference type="Proteomes" id="UP000695000">
    <property type="component" value="Unplaced"/>
</dbReference>
<evidence type="ECO:0000256" key="3">
    <source>
        <dbReference type="ARBA" id="ARBA00022692"/>
    </source>
</evidence>
<evidence type="ECO:0000313" key="10">
    <source>
        <dbReference type="RefSeq" id="XP_017783721.1"/>
    </source>
</evidence>
<feature type="transmembrane region" description="Helical" evidence="8">
    <location>
        <begin position="250"/>
        <end position="269"/>
    </location>
</feature>
<evidence type="ECO:0000256" key="7">
    <source>
        <dbReference type="ARBA" id="ARBA00023224"/>
    </source>
</evidence>
<evidence type="ECO:0000256" key="2">
    <source>
        <dbReference type="ARBA" id="ARBA00022475"/>
    </source>
</evidence>
<proteinExistence type="inferred from homology"/>
<evidence type="ECO:0000256" key="4">
    <source>
        <dbReference type="ARBA" id="ARBA00022989"/>
    </source>
</evidence>
<evidence type="ECO:0000256" key="5">
    <source>
        <dbReference type="ARBA" id="ARBA00023136"/>
    </source>
</evidence>
<keyword evidence="3 8" id="KW-0812">Transmembrane</keyword>
<keyword evidence="2 8" id="KW-1003">Cell membrane</keyword>
<dbReference type="PANTHER" id="PTHR21143:SF104">
    <property type="entry name" value="GUSTATORY RECEPTOR 8A-RELATED"/>
    <property type="match status" value="1"/>
</dbReference>
<protein>
    <recommendedName>
        <fullName evidence="8">Gustatory receptor</fullName>
    </recommendedName>
</protein>
<feature type="transmembrane region" description="Helical" evidence="8">
    <location>
        <begin position="139"/>
        <end position="162"/>
    </location>
</feature>
<dbReference type="InterPro" id="IPR013604">
    <property type="entry name" value="7TM_chemorcpt"/>
</dbReference>
<feature type="transmembrane region" description="Helical" evidence="8">
    <location>
        <begin position="215"/>
        <end position="235"/>
    </location>
</feature>
<accession>A0ABM1NA71</accession>
<sequence>MQIETAKFLKHLYLVSEWFGLAVRKPKKWLKLANAVIIIFLAIGMVLHIREIESKKTIYYALEVAIYFLNAICNMVFVALVMLCPNVCSKLMRNISEIDAFYLSIDGLHCRTHYYVYWLEIIVINGLALPYYIYCMQQYNLVLALSHILHLFMMTLSVLLIYNVALILRHRFTVFNCRLRRSISPAEIRRFTLVYDELCDVIDEHSEIFGLRIMAIYLVVLLTIIKSINFGINYFTFKYNMSFEMFFRRIFLKVIIIFVFTFMITISCGQACREAKRTKAVCYELIKKARAKNNVRWRNVIDELLLLARMVNYRQPNFSAFDFFHIDYPILFSLVNCITTYTIVVIEIKRNFSYILE</sequence>
<dbReference type="GeneID" id="108567639"/>
<comment type="function">
    <text evidence="8">Gustatory receptor which mediates acceptance or avoidance behavior, depending on its substrates.</text>
</comment>
<dbReference type="Pfam" id="PF08395">
    <property type="entry name" value="7tm_7"/>
    <property type="match status" value="1"/>
</dbReference>
<name>A0ABM1NA71_NICVS</name>
<reference evidence="10" key="1">
    <citation type="submission" date="2025-08" db="UniProtKB">
        <authorList>
            <consortium name="RefSeq"/>
        </authorList>
    </citation>
    <scope>IDENTIFICATION</scope>
    <source>
        <tissue evidence="10">Whole Larva</tissue>
    </source>
</reference>
<dbReference type="PANTHER" id="PTHR21143">
    <property type="entry name" value="INVERTEBRATE GUSTATORY RECEPTOR"/>
    <property type="match status" value="1"/>
</dbReference>
<organism evidence="9 10">
    <name type="scientific">Nicrophorus vespilloides</name>
    <name type="common">Boreal carrion beetle</name>
    <dbReference type="NCBI Taxonomy" id="110193"/>
    <lineage>
        <taxon>Eukaryota</taxon>
        <taxon>Metazoa</taxon>
        <taxon>Ecdysozoa</taxon>
        <taxon>Arthropoda</taxon>
        <taxon>Hexapoda</taxon>
        <taxon>Insecta</taxon>
        <taxon>Pterygota</taxon>
        <taxon>Neoptera</taxon>
        <taxon>Endopterygota</taxon>
        <taxon>Coleoptera</taxon>
        <taxon>Polyphaga</taxon>
        <taxon>Staphyliniformia</taxon>
        <taxon>Silphidae</taxon>
        <taxon>Nicrophorinae</taxon>
        <taxon>Nicrophorus</taxon>
    </lineage>
</organism>
<keyword evidence="6 8" id="KW-0675">Receptor</keyword>
<comment type="caution">
    <text evidence="8">Lacks conserved residue(s) required for the propagation of feature annotation.</text>
</comment>
<evidence type="ECO:0000256" key="6">
    <source>
        <dbReference type="ARBA" id="ARBA00023170"/>
    </source>
</evidence>
<comment type="subcellular location">
    <subcellularLocation>
        <location evidence="1 8">Cell membrane</location>
        <topology evidence="1 8">Multi-pass membrane protein</topology>
    </subcellularLocation>
</comment>
<evidence type="ECO:0000256" key="1">
    <source>
        <dbReference type="ARBA" id="ARBA00004651"/>
    </source>
</evidence>
<evidence type="ECO:0000313" key="9">
    <source>
        <dbReference type="Proteomes" id="UP000695000"/>
    </source>
</evidence>
<dbReference type="RefSeq" id="XP_017783721.1">
    <property type="nucleotide sequence ID" value="XM_017928232.1"/>
</dbReference>
<feature type="transmembrane region" description="Helical" evidence="8">
    <location>
        <begin position="114"/>
        <end position="133"/>
    </location>
</feature>
<keyword evidence="5 8" id="KW-0472">Membrane</keyword>
<keyword evidence="7 8" id="KW-0807">Transducer</keyword>
<gene>
    <name evidence="10" type="primary">LOC108567639</name>
</gene>
<evidence type="ECO:0000256" key="8">
    <source>
        <dbReference type="RuleBase" id="RU363108"/>
    </source>
</evidence>
<keyword evidence="4 8" id="KW-1133">Transmembrane helix</keyword>